<evidence type="ECO:0000256" key="1">
    <source>
        <dbReference type="SAM" id="MobiDB-lite"/>
    </source>
</evidence>
<name>A0AAU9KNP0_9CILI</name>
<proteinExistence type="predicted"/>
<comment type="caution">
    <text evidence="2">The sequence shown here is derived from an EMBL/GenBank/DDBJ whole genome shotgun (WGS) entry which is preliminary data.</text>
</comment>
<reference evidence="2" key="1">
    <citation type="submission" date="2021-09" db="EMBL/GenBank/DDBJ databases">
        <authorList>
            <consortium name="AG Swart"/>
            <person name="Singh M."/>
            <person name="Singh A."/>
            <person name="Seah K."/>
            <person name="Emmerich C."/>
        </authorList>
    </citation>
    <scope>NUCLEOTIDE SEQUENCE</scope>
    <source>
        <strain evidence="2">ATCC30299</strain>
    </source>
</reference>
<evidence type="ECO:0000313" key="2">
    <source>
        <dbReference type="EMBL" id="CAG9334963.1"/>
    </source>
</evidence>
<organism evidence="2 3">
    <name type="scientific">Blepharisma stoltei</name>
    <dbReference type="NCBI Taxonomy" id="1481888"/>
    <lineage>
        <taxon>Eukaryota</taxon>
        <taxon>Sar</taxon>
        <taxon>Alveolata</taxon>
        <taxon>Ciliophora</taxon>
        <taxon>Postciliodesmatophora</taxon>
        <taxon>Heterotrichea</taxon>
        <taxon>Heterotrichida</taxon>
        <taxon>Blepharismidae</taxon>
        <taxon>Blepharisma</taxon>
    </lineage>
</organism>
<feature type="compositionally biased region" description="Basic and acidic residues" evidence="1">
    <location>
        <begin position="202"/>
        <end position="225"/>
    </location>
</feature>
<dbReference type="AlphaFoldDB" id="A0AAU9KNP0"/>
<feature type="compositionally biased region" description="Polar residues" evidence="1">
    <location>
        <begin position="237"/>
        <end position="248"/>
    </location>
</feature>
<evidence type="ECO:0000313" key="3">
    <source>
        <dbReference type="Proteomes" id="UP001162131"/>
    </source>
</evidence>
<dbReference type="EMBL" id="CAJZBQ010000060">
    <property type="protein sequence ID" value="CAG9334963.1"/>
    <property type="molecule type" value="Genomic_DNA"/>
</dbReference>
<keyword evidence="3" id="KW-1185">Reference proteome</keyword>
<feature type="region of interest" description="Disordered" evidence="1">
    <location>
        <begin position="200"/>
        <end position="259"/>
    </location>
</feature>
<dbReference type="Proteomes" id="UP001162131">
    <property type="component" value="Unassembled WGS sequence"/>
</dbReference>
<accession>A0AAU9KNP0</accession>
<gene>
    <name evidence="2" type="ORF">BSTOLATCC_MIC62544</name>
</gene>
<protein>
    <submittedName>
        <fullName evidence="2">Uncharacterized protein</fullName>
    </submittedName>
</protein>
<sequence length="338" mass="38832">MVEEPILDANRPILRELFDKLKQKNPQLPFNELFKLFEKTHIYPDLLDIYDLKSIILSIAKSNGNYDKKPSFSYMGFEVLLNEVANKCFEKEEIDQRFKLLLTHIKVSLRLLYGVHVILNLSQDLSDMINSEPNSLLARSNDKQFKQGKLIKGSGSPTHALQKYNNNSLRSFGKTTPVVNNASNLAAKLQKSSTVSLLLRKNKLDPRPIQKSPDEVESESQRSPDESGTPGRFAQRKSLTQVPVTTPENPFPQAPPHELLTEPDDSDFQASLADKYDKLIELFNEFKKNCEQTKKPRFIGISPRILSFIIHLREQKVGSKYLLKMNFDLWRLKAIRKY</sequence>